<evidence type="ECO:0000256" key="6">
    <source>
        <dbReference type="ARBA" id="ARBA00022660"/>
    </source>
</evidence>
<reference evidence="20" key="1">
    <citation type="journal article" name="Sustainability">
        <title>Comparative Analysis of Sequence Polymorphism in Complete Organelle Genomes of the 'Golden Tide' Seaweed Sargassum horneri between Korean and Chinese Forms.</title>
        <authorList>
            <person name="Byeon S.Y."/>
            <person name="Cheon K.-S."/>
            <person name="Kim S."/>
            <person name="Yun S.-H."/>
            <person name="Oh H.-J."/>
            <person name="Park S.R."/>
            <person name="Kim T.-H."/>
            <person name="Kim J.K."/>
            <person name="Lee H.J."/>
        </authorList>
    </citation>
    <scope>NUCLEOTIDE SEQUENCE</scope>
    <source>
        <strain evidence="20">SC</strain>
    </source>
</reference>
<evidence type="ECO:0000256" key="13">
    <source>
        <dbReference type="ARBA" id="ARBA00023136"/>
    </source>
</evidence>
<feature type="transmembrane region" description="Helical" evidence="17">
    <location>
        <begin position="94"/>
        <end position="116"/>
    </location>
</feature>
<name>A0A8B6NHG6_9PHAE</name>
<keyword evidence="12" id="KW-0186">Copper</keyword>
<evidence type="ECO:0000256" key="15">
    <source>
        <dbReference type="ARBA" id="ARBA00049512"/>
    </source>
</evidence>
<evidence type="ECO:0000256" key="14">
    <source>
        <dbReference type="ARBA" id="ARBA00031389"/>
    </source>
</evidence>
<keyword evidence="8" id="KW-0479">Metal-binding</keyword>
<accession>A0A8B6NHG6</accession>
<dbReference type="InterPro" id="IPR011759">
    <property type="entry name" value="Cyt_c_oxidase_su2_TM_dom"/>
</dbReference>
<dbReference type="GO" id="GO:0042773">
    <property type="term" value="P:ATP synthesis coupled electron transport"/>
    <property type="evidence" value="ECO:0007669"/>
    <property type="project" value="TreeGrafter"/>
</dbReference>
<dbReference type="InterPro" id="IPR008972">
    <property type="entry name" value="Cupredoxin"/>
</dbReference>
<protein>
    <recommendedName>
        <fullName evidence="4">cytochrome-c oxidase</fullName>
        <ecNumber evidence="4">7.1.1.9</ecNumber>
    </recommendedName>
    <alternativeName>
        <fullName evidence="14">Cytochrome c oxidase polypeptide II</fullName>
    </alternativeName>
</protein>
<comment type="cofactor">
    <cofactor evidence="1">
        <name>Cu cation</name>
        <dbReference type="ChEBI" id="CHEBI:23378"/>
    </cofactor>
</comment>
<evidence type="ECO:0000256" key="9">
    <source>
        <dbReference type="ARBA" id="ARBA00022967"/>
    </source>
</evidence>
<geneLocation type="mitochondrion" evidence="20"/>
<dbReference type="PANTHER" id="PTHR22888">
    <property type="entry name" value="CYTOCHROME C OXIDASE, SUBUNIT II"/>
    <property type="match status" value="1"/>
</dbReference>
<keyword evidence="10" id="KW-0249">Electron transport</keyword>
<evidence type="ECO:0000256" key="11">
    <source>
        <dbReference type="ARBA" id="ARBA00022989"/>
    </source>
</evidence>
<keyword evidence="13 17" id="KW-0472">Membrane</keyword>
<dbReference type="InterPro" id="IPR034210">
    <property type="entry name" value="CcO_II_C"/>
</dbReference>
<evidence type="ECO:0000256" key="2">
    <source>
        <dbReference type="ARBA" id="ARBA00004141"/>
    </source>
</evidence>
<feature type="region of interest" description="Disordered" evidence="16">
    <location>
        <begin position="801"/>
        <end position="831"/>
    </location>
</feature>
<dbReference type="PROSITE" id="PS50999">
    <property type="entry name" value="COX2_TM"/>
    <property type="match status" value="1"/>
</dbReference>
<dbReference type="GO" id="GO:0016020">
    <property type="term" value="C:membrane"/>
    <property type="evidence" value="ECO:0007669"/>
    <property type="project" value="UniProtKB-SubCell"/>
</dbReference>
<feature type="domain" description="Cytochrome oxidase subunit II copper A binding" evidence="18">
    <location>
        <begin position="866"/>
        <end position="1046"/>
    </location>
</feature>
<comment type="similarity">
    <text evidence="3">Belongs to the cytochrome c oxidase subunit 2 family.</text>
</comment>
<dbReference type="PROSITE" id="PS50857">
    <property type="entry name" value="COX2_CUA"/>
    <property type="match status" value="2"/>
</dbReference>
<gene>
    <name evidence="20" type="primary">cox2</name>
</gene>
<dbReference type="Pfam" id="PF00116">
    <property type="entry name" value="COX2"/>
    <property type="match status" value="2"/>
</dbReference>
<evidence type="ECO:0000313" key="20">
    <source>
        <dbReference type="EMBL" id="QNU09289.1"/>
    </source>
</evidence>
<sequence length="1050" mass="119354">MSILKRANTLFIYLLFVFSVFKPYNIAYMDAPHSWQVGFQDPATPIMEGIISFNGLLMTFMLLIACFVGWLLYKSLTLFNESVNPEPASFNHSTLLEIVWTIVPAGILMIISIPSYNLLYAMEEVIDPSLTIKVVGHQWYWSYEYSDFELVPRVAKENLDLVQKRVKNLKDWLDYIENSKEDQNLQKTQGSFDSEMHKDKLYIADAELGDLKAEWVNAKKELYEAGLYLNSAKSDFKLARLDLAASRLNKSSAEVIKARTELSEFSSSFKRPNILLKDGFDGWDEKLRLKTKENLDILKARLLKAEQEFEADSSIFDILSIGLNPEDLTSTNTETKSAELEFNSLGDKLAVPFLRSDEAVEILNRANIKLKYAQSFFDSTRKTLEKAVLTFDELKDHFSKKDIEFLGYLGLKGNFNVGILDFINTDSNDYNSGLVSKTSLERLYFAKDELCRAKSQVSKISEELSKINNRLEIAGGHAKDVNKSLTDTRFVEHREEITRLKVSETYFDNFTWDRHKTDLLEYENKLRYGKFALEEAKKIMDETLLYFYNSIEKTIEADLENNKMSLLFSRGMDSPALDLGGVRDKKNILGLEDCILKGAGKKLLSGGKVGDLLIDKISSDLERLNFEQDVKQLKSKFINEFNDEAIYTQYIDFSVNKLKRVVDIAEIDYNELICTSTEVKTFIKKIESQLKDVYPIKPVEELWSINVPEIFLKGNQYDVDSHVKSFKFFLSELRLLDIKANPNIIATKLRSLLLQSKADLENLKLFSAFLEKAVKENNSKIDRGALDLMSINSAENSLGDSLVDASSSSTGSSEGKGEGANGDGDIPKGGNGSYKDIKEVLDAFEEKHWASNQTGFLLDILQMLKDTIYTLDETDINKLRDFLYKLLTTIVEEDSSIYPILRKEINLILDLIKEPSDVEEGSERQRINFDSYLIGEDDLIIPEPHSVGKAGKVFRLLEVDNRLFVPINTHIRVLVTSADVLHSWAVPSLGIKIDACPGRLNQVFLFVKREGVFYGQCSEICGVNHGFMPIVVQAVNQDDYLTWVGKRLCS</sequence>
<dbReference type="InterPro" id="IPR001505">
    <property type="entry name" value="Copper_CuA"/>
</dbReference>
<dbReference type="PROSITE" id="PS00078">
    <property type="entry name" value="COX2"/>
    <property type="match status" value="1"/>
</dbReference>
<dbReference type="InterPro" id="IPR045187">
    <property type="entry name" value="CcO_II"/>
</dbReference>
<comment type="subcellular location">
    <subcellularLocation>
        <location evidence="2">Membrane</location>
        <topology evidence="2">Multi-pass membrane protein</topology>
    </subcellularLocation>
</comment>
<dbReference type="GO" id="GO:0004129">
    <property type="term" value="F:cytochrome-c oxidase activity"/>
    <property type="evidence" value="ECO:0007669"/>
    <property type="project" value="UniProtKB-EC"/>
</dbReference>
<feature type="transmembrane region" description="Helical" evidence="17">
    <location>
        <begin position="12"/>
        <end position="29"/>
    </location>
</feature>
<evidence type="ECO:0000256" key="3">
    <source>
        <dbReference type="ARBA" id="ARBA00007866"/>
    </source>
</evidence>
<evidence type="ECO:0000256" key="1">
    <source>
        <dbReference type="ARBA" id="ARBA00001935"/>
    </source>
</evidence>
<evidence type="ECO:0000256" key="10">
    <source>
        <dbReference type="ARBA" id="ARBA00022982"/>
    </source>
</evidence>
<dbReference type="AlphaFoldDB" id="A0A8B6NHG6"/>
<dbReference type="CDD" id="cd13912">
    <property type="entry name" value="CcO_II_C"/>
    <property type="match status" value="1"/>
</dbReference>
<organism evidence="20">
    <name type="scientific">Sargassum horneri</name>
    <dbReference type="NCBI Taxonomy" id="74089"/>
    <lineage>
        <taxon>Eukaryota</taxon>
        <taxon>Sar</taxon>
        <taxon>Stramenopiles</taxon>
        <taxon>Ochrophyta</taxon>
        <taxon>PX clade</taxon>
        <taxon>Phaeophyceae</taxon>
        <taxon>Fucales</taxon>
        <taxon>Sargassaceae</taxon>
        <taxon>Sargassum</taxon>
    </lineage>
</organism>
<proteinExistence type="inferred from homology"/>
<dbReference type="Gene3D" id="2.60.40.420">
    <property type="entry name" value="Cupredoxins - blue copper proteins"/>
    <property type="match status" value="2"/>
</dbReference>
<keyword evidence="11 17" id="KW-1133">Transmembrane helix</keyword>
<dbReference type="Pfam" id="PF02790">
    <property type="entry name" value="COX2_TM"/>
    <property type="match status" value="1"/>
</dbReference>
<dbReference type="InterPro" id="IPR002429">
    <property type="entry name" value="CcO_II-like_C"/>
</dbReference>
<dbReference type="PANTHER" id="PTHR22888:SF9">
    <property type="entry name" value="CYTOCHROME C OXIDASE SUBUNIT 2"/>
    <property type="match status" value="1"/>
</dbReference>
<dbReference type="EC" id="7.1.1.9" evidence="4"/>
<feature type="compositionally biased region" description="Low complexity" evidence="16">
    <location>
        <begin position="801"/>
        <end position="813"/>
    </location>
</feature>
<keyword evidence="6" id="KW-0679">Respiratory chain</keyword>
<dbReference type="InterPro" id="IPR036257">
    <property type="entry name" value="Cyt_c_oxidase_su2_TM_sf"/>
</dbReference>
<evidence type="ECO:0000256" key="12">
    <source>
        <dbReference type="ARBA" id="ARBA00023008"/>
    </source>
</evidence>
<feature type="compositionally biased region" description="Gly residues" evidence="16">
    <location>
        <begin position="818"/>
        <end position="831"/>
    </location>
</feature>
<dbReference type="GO" id="GO:0005507">
    <property type="term" value="F:copper ion binding"/>
    <property type="evidence" value="ECO:0007669"/>
    <property type="project" value="InterPro"/>
</dbReference>
<evidence type="ECO:0000256" key="17">
    <source>
        <dbReference type="SAM" id="Phobius"/>
    </source>
</evidence>
<evidence type="ECO:0000259" key="19">
    <source>
        <dbReference type="PROSITE" id="PS50999"/>
    </source>
</evidence>
<dbReference type="SUPFAM" id="SSF81464">
    <property type="entry name" value="Cytochrome c oxidase subunit II-like, transmembrane region"/>
    <property type="match status" value="1"/>
</dbReference>
<keyword evidence="5" id="KW-0813">Transport</keyword>
<keyword evidence="7 17" id="KW-0812">Transmembrane</keyword>
<comment type="catalytic activity">
    <reaction evidence="15">
        <text>4 Fe(II)-[cytochrome c] + O2 + 8 H(+)(in) = 4 Fe(III)-[cytochrome c] + 2 H2O + 4 H(+)(out)</text>
        <dbReference type="Rhea" id="RHEA:11436"/>
        <dbReference type="Rhea" id="RHEA-COMP:10350"/>
        <dbReference type="Rhea" id="RHEA-COMP:14399"/>
        <dbReference type="ChEBI" id="CHEBI:15377"/>
        <dbReference type="ChEBI" id="CHEBI:15378"/>
        <dbReference type="ChEBI" id="CHEBI:15379"/>
        <dbReference type="ChEBI" id="CHEBI:29033"/>
        <dbReference type="ChEBI" id="CHEBI:29034"/>
        <dbReference type="EC" id="7.1.1.9"/>
    </reaction>
    <physiologicalReaction direction="left-to-right" evidence="15">
        <dbReference type="Rhea" id="RHEA:11437"/>
    </physiologicalReaction>
</comment>
<keyword evidence="9" id="KW-1278">Translocase</keyword>
<dbReference type="PRINTS" id="PR01166">
    <property type="entry name" value="CYCOXIDASEII"/>
</dbReference>
<dbReference type="SUPFAM" id="SSF49503">
    <property type="entry name" value="Cupredoxins"/>
    <property type="match status" value="2"/>
</dbReference>
<evidence type="ECO:0000256" key="4">
    <source>
        <dbReference type="ARBA" id="ARBA00012949"/>
    </source>
</evidence>
<keyword evidence="20" id="KW-0496">Mitochondrion</keyword>
<evidence type="ECO:0000256" key="8">
    <source>
        <dbReference type="ARBA" id="ARBA00022723"/>
    </source>
</evidence>
<evidence type="ECO:0000256" key="7">
    <source>
        <dbReference type="ARBA" id="ARBA00022692"/>
    </source>
</evidence>
<feature type="domain" description="Cytochrome oxidase subunit II transmembrane region profile" evidence="19">
    <location>
        <begin position="31"/>
        <end position="126"/>
    </location>
</feature>
<feature type="transmembrane region" description="Helical" evidence="17">
    <location>
        <begin position="49"/>
        <end position="73"/>
    </location>
</feature>
<evidence type="ECO:0000256" key="16">
    <source>
        <dbReference type="SAM" id="MobiDB-lite"/>
    </source>
</evidence>
<evidence type="ECO:0000256" key="5">
    <source>
        <dbReference type="ARBA" id="ARBA00022448"/>
    </source>
</evidence>
<evidence type="ECO:0000259" key="18">
    <source>
        <dbReference type="PROSITE" id="PS50857"/>
    </source>
</evidence>
<dbReference type="Gene3D" id="1.10.287.90">
    <property type="match status" value="1"/>
</dbReference>
<feature type="domain" description="Cytochrome oxidase subunit II copper A binding" evidence="18">
    <location>
        <begin position="127"/>
        <end position="286"/>
    </location>
</feature>
<dbReference type="EMBL" id="MT795187">
    <property type="protein sequence ID" value="QNU09289.1"/>
    <property type="molecule type" value="Genomic_DNA"/>
</dbReference>